<evidence type="ECO:0000256" key="2">
    <source>
        <dbReference type="PROSITE-ProRule" id="PRU00110"/>
    </source>
</evidence>
<reference evidence="4 5" key="1">
    <citation type="submission" date="2020-04" db="EMBL/GenBank/DDBJ databases">
        <authorList>
            <person name="Yoon J."/>
        </authorList>
    </citation>
    <scope>NUCLEOTIDE SEQUENCE [LARGE SCALE GENOMIC DNA]</scope>
    <source>
        <strain evidence="4 5">KMU-166</strain>
    </source>
</reference>
<evidence type="ECO:0000313" key="5">
    <source>
        <dbReference type="Proteomes" id="UP000765845"/>
    </source>
</evidence>
<dbReference type="Gene3D" id="1.20.120.160">
    <property type="entry name" value="HPT domain"/>
    <property type="match status" value="1"/>
</dbReference>
<feature type="domain" description="HPt" evidence="3">
    <location>
        <begin position="24"/>
        <end position="117"/>
    </location>
</feature>
<dbReference type="EMBL" id="JAAWWK010000007">
    <property type="protein sequence ID" value="NKI19356.1"/>
    <property type="molecule type" value="Genomic_DNA"/>
</dbReference>
<sequence>MDSPLNTLPLLDNATLQQLEADTSAEATVAIVSATISDLRKLSLYMESDLATLDVADLKAHAHLCKSAAGYCGAVRLVQLCRELESACMDNNEAQLITLTNHGRDTVPATEAILQEWLDQR</sequence>
<comment type="caution">
    <text evidence="4">The sequence shown here is derived from an EMBL/GenBank/DDBJ whole genome shotgun (WGS) entry which is preliminary data.</text>
</comment>
<dbReference type="RefSeq" id="WP_168451874.1">
    <property type="nucleotide sequence ID" value="NZ_JAAWWK010000007.1"/>
</dbReference>
<protein>
    <submittedName>
        <fullName evidence="4">Hpt domain-containing protein</fullName>
    </submittedName>
</protein>
<dbReference type="Pfam" id="PF01627">
    <property type="entry name" value="Hpt"/>
    <property type="match status" value="1"/>
</dbReference>
<keyword evidence="5" id="KW-1185">Reference proteome</keyword>
<dbReference type="InterPro" id="IPR036641">
    <property type="entry name" value="HPT_dom_sf"/>
</dbReference>
<evidence type="ECO:0000313" key="4">
    <source>
        <dbReference type="EMBL" id="NKI19356.1"/>
    </source>
</evidence>
<dbReference type="Proteomes" id="UP000765845">
    <property type="component" value="Unassembled WGS sequence"/>
</dbReference>
<dbReference type="InterPro" id="IPR008207">
    <property type="entry name" value="Sig_transdc_His_kin_Hpt_dom"/>
</dbReference>
<proteinExistence type="predicted"/>
<accession>A0ABX1GJL0</accession>
<name>A0ABX1GJL0_9GAMM</name>
<keyword evidence="2" id="KW-0597">Phosphoprotein</keyword>
<evidence type="ECO:0000256" key="1">
    <source>
        <dbReference type="ARBA" id="ARBA00023012"/>
    </source>
</evidence>
<organism evidence="4 5">
    <name type="scientific">Spongiibacter thalassae</name>
    <dbReference type="NCBI Taxonomy" id="2721624"/>
    <lineage>
        <taxon>Bacteria</taxon>
        <taxon>Pseudomonadati</taxon>
        <taxon>Pseudomonadota</taxon>
        <taxon>Gammaproteobacteria</taxon>
        <taxon>Cellvibrionales</taxon>
        <taxon>Spongiibacteraceae</taxon>
        <taxon>Spongiibacter</taxon>
    </lineage>
</organism>
<dbReference type="SUPFAM" id="SSF47226">
    <property type="entry name" value="Histidine-containing phosphotransfer domain, HPT domain"/>
    <property type="match status" value="1"/>
</dbReference>
<evidence type="ECO:0000259" key="3">
    <source>
        <dbReference type="PROSITE" id="PS50894"/>
    </source>
</evidence>
<dbReference type="PROSITE" id="PS50894">
    <property type="entry name" value="HPT"/>
    <property type="match status" value="1"/>
</dbReference>
<keyword evidence="1" id="KW-0902">Two-component regulatory system</keyword>
<gene>
    <name evidence="4" type="ORF">HCU74_18270</name>
</gene>
<feature type="modified residue" description="Phosphohistidine" evidence="2">
    <location>
        <position position="63"/>
    </location>
</feature>